<feature type="chain" id="PRO_5012588317" description="Lysozyme inhibitor LprI N-terminal domain-containing protein" evidence="1">
    <location>
        <begin position="16"/>
        <end position="185"/>
    </location>
</feature>
<proteinExistence type="predicted"/>
<evidence type="ECO:0000313" key="2">
    <source>
        <dbReference type="EMBL" id="SFD00301.1"/>
    </source>
</evidence>
<protein>
    <recommendedName>
        <fullName evidence="4">Lysozyme inhibitor LprI N-terminal domain-containing protein</fullName>
    </recommendedName>
</protein>
<dbReference type="Proteomes" id="UP000182258">
    <property type="component" value="Unassembled WGS sequence"/>
</dbReference>
<organism evidence="2 3">
    <name type="scientific">Devosia psychrophila</name>
    <dbReference type="NCBI Taxonomy" id="728005"/>
    <lineage>
        <taxon>Bacteria</taxon>
        <taxon>Pseudomonadati</taxon>
        <taxon>Pseudomonadota</taxon>
        <taxon>Alphaproteobacteria</taxon>
        <taxon>Hyphomicrobiales</taxon>
        <taxon>Devosiaceae</taxon>
        <taxon>Devosia</taxon>
    </lineage>
</organism>
<name>A0A1I1NRK6_9HYPH</name>
<evidence type="ECO:0000313" key="3">
    <source>
        <dbReference type="Proteomes" id="UP000182258"/>
    </source>
</evidence>
<evidence type="ECO:0000256" key="1">
    <source>
        <dbReference type="SAM" id="SignalP"/>
    </source>
</evidence>
<dbReference type="STRING" id="728005.SAMN04488059_11726"/>
<keyword evidence="1" id="KW-0732">Signal</keyword>
<reference evidence="2 3" key="1">
    <citation type="submission" date="2016-10" db="EMBL/GenBank/DDBJ databases">
        <authorList>
            <person name="de Groot N.N."/>
        </authorList>
    </citation>
    <scope>NUCLEOTIDE SEQUENCE [LARGE SCALE GENOMIC DNA]</scope>
    <source>
        <strain evidence="2 3">CGMCC 1.10210</strain>
    </source>
</reference>
<dbReference type="AlphaFoldDB" id="A0A1I1NRK6"/>
<feature type="signal peptide" evidence="1">
    <location>
        <begin position="1"/>
        <end position="15"/>
    </location>
</feature>
<dbReference type="RefSeq" id="WP_052952526.1">
    <property type="nucleotide sequence ID" value="NZ_FOMB01000017.1"/>
</dbReference>
<evidence type="ECO:0008006" key="4">
    <source>
        <dbReference type="Google" id="ProtNLM"/>
    </source>
</evidence>
<dbReference type="EMBL" id="FOMB01000017">
    <property type="protein sequence ID" value="SFD00301.1"/>
    <property type="molecule type" value="Genomic_DNA"/>
</dbReference>
<gene>
    <name evidence="2" type="ORF">SAMN04488059_11726</name>
</gene>
<sequence length="185" mass="19815">MGLAALAAISPNAVAADVDPAIAALANIRKAKRASNLAYACLDAAEARAVIDLGLRPCTMISWGRYSMIGGSELGGASDYFLSAGVDPEQVKRELTAAKRRLRSAAIAARAWDRKAGVVQLRRLNETTKHEFRQSLWIAARTVPTTTEGAACMAAWLGGELGEFCERYHRIAAKNLSRGLRQMGA</sequence>
<accession>A0A1I1NRK6</accession>